<feature type="chain" id="PRO_5016722768" evidence="1">
    <location>
        <begin position="22"/>
        <end position="421"/>
    </location>
</feature>
<proteinExistence type="predicted"/>
<evidence type="ECO:0000256" key="1">
    <source>
        <dbReference type="SAM" id="SignalP"/>
    </source>
</evidence>
<dbReference type="Pfam" id="PF05048">
    <property type="entry name" value="NosD"/>
    <property type="match status" value="1"/>
</dbReference>
<dbReference type="InterPro" id="IPR006626">
    <property type="entry name" value="PbH1"/>
</dbReference>
<dbReference type="AlphaFoldDB" id="A0A380MR01"/>
<reference evidence="3 4" key="1">
    <citation type="submission" date="2018-06" db="EMBL/GenBank/DDBJ databases">
        <authorList>
            <consortium name="Pathogen Informatics"/>
            <person name="Doyle S."/>
        </authorList>
    </citation>
    <scope>NUCLEOTIDE SEQUENCE [LARGE SCALE GENOMIC DNA]</scope>
    <source>
        <strain evidence="3 4">NCTC13337</strain>
    </source>
</reference>
<organism evidence="3 4">
    <name type="scientific">Suttonella ornithocola</name>
    <dbReference type="NCBI Taxonomy" id="279832"/>
    <lineage>
        <taxon>Bacteria</taxon>
        <taxon>Pseudomonadati</taxon>
        <taxon>Pseudomonadota</taxon>
        <taxon>Gammaproteobacteria</taxon>
        <taxon>Cardiobacteriales</taxon>
        <taxon>Cardiobacteriaceae</taxon>
        <taxon>Suttonella</taxon>
    </lineage>
</organism>
<dbReference type="RefSeq" id="WP_072575774.1">
    <property type="nucleotide sequence ID" value="NZ_LWHB01000024.1"/>
</dbReference>
<evidence type="ECO:0000313" key="3">
    <source>
        <dbReference type="EMBL" id="SUO94486.1"/>
    </source>
</evidence>
<dbReference type="SUPFAM" id="SSF51126">
    <property type="entry name" value="Pectin lyase-like"/>
    <property type="match status" value="1"/>
</dbReference>
<feature type="domain" description="Carbohydrate-binding/sugar hydrolysis" evidence="2">
    <location>
        <begin position="195"/>
        <end position="355"/>
    </location>
</feature>
<dbReference type="InterPro" id="IPR006633">
    <property type="entry name" value="Carb-bd_sugar_hydrolysis-dom"/>
</dbReference>
<dbReference type="NCBIfam" id="TIGR04247">
    <property type="entry name" value="NosD_copper_fam"/>
    <property type="match status" value="1"/>
</dbReference>
<keyword evidence="4" id="KW-1185">Reference proteome</keyword>
<accession>A0A380MR01</accession>
<keyword evidence="1" id="KW-0732">Signal</keyword>
<sequence length="421" mass="46385">MQSFRSFLMAASAAICIIAQAEIKTISAGSDLQQAIDTAQVGDELHLAAGDYHGNIVVNQSISLIGSEKGVSHIIGDGKADAIRVTAENVHLAHLTVSGSGKSLSKMNAGIFLDKTAHHAVVKNNHIQGNLFGVYVWGPDAALVENNVIRNDNRLRVNSRGNGVSIWRSPKTIIKDNDISGGRDGIFTNVSKDNLFIGNYLHDLRFAVHYMYTEDSEVRENRADNVESAYVLMFSNRISAVNNVTKNSKEHGLMLNDVNHSVIRGNTVNNAKKCVFLYNANHNEFDHNYFQGCEIGIHSSAGSENNGMHDNSFVQNQTQVMYVGTRESQWSHEGRGNYWSDHSAFDLNGDGIADTPYRPNTVMDQILWRAPSAKLLINSPAAQLLKYAQQQFPSLLPGGVTDTYPLMQPTPTEHSHEFHSH</sequence>
<dbReference type="Proteomes" id="UP000254601">
    <property type="component" value="Unassembled WGS sequence"/>
</dbReference>
<name>A0A380MR01_9GAMM</name>
<gene>
    <name evidence="3" type="ORF">NCTC13337_00765</name>
</gene>
<evidence type="ECO:0000313" key="4">
    <source>
        <dbReference type="Proteomes" id="UP000254601"/>
    </source>
</evidence>
<feature type="domain" description="Carbohydrate-binding/sugar hydrolysis" evidence="2">
    <location>
        <begin position="47"/>
        <end position="189"/>
    </location>
</feature>
<protein>
    <submittedName>
        <fullName evidence="3">Nitrous oxide reductase family maturation protein NosD</fullName>
    </submittedName>
</protein>
<dbReference type="Gene3D" id="2.160.20.10">
    <property type="entry name" value="Single-stranded right-handed beta-helix, Pectin lyase-like"/>
    <property type="match status" value="1"/>
</dbReference>
<dbReference type="InterPro" id="IPR011050">
    <property type="entry name" value="Pectin_lyase_fold/virulence"/>
</dbReference>
<evidence type="ECO:0000259" key="2">
    <source>
        <dbReference type="SMART" id="SM00722"/>
    </source>
</evidence>
<dbReference type="InterPro" id="IPR026464">
    <property type="entry name" value="NosD_copper_fam"/>
</dbReference>
<dbReference type="OrthoDB" id="9767990at2"/>
<dbReference type="InterPro" id="IPR012334">
    <property type="entry name" value="Pectin_lyas_fold"/>
</dbReference>
<feature type="signal peptide" evidence="1">
    <location>
        <begin position="1"/>
        <end position="21"/>
    </location>
</feature>
<dbReference type="SMART" id="SM00710">
    <property type="entry name" value="PbH1"/>
    <property type="match status" value="8"/>
</dbReference>
<dbReference type="SMART" id="SM00722">
    <property type="entry name" value="CASH"/>
    <property type="match status" value="2"/>
</dbReference>
<dbReference type="InterPro" id="IPR007742">
    <property type="entry name" value="NosD_dom"/>
</dbReference>
<dbReference type="EMBL" id="UHIC01000001">
    <property type="protein sequence ID" value="SUO94486.1"/>
    <property type="molecule type" value="Genomic_DNA"/>
</dbReference>